<dbReference type="AlphaFoldDB" id="A0A2A4YN33"/>
<dbReference type="Proteomes" id="UP000217838">
    <property type="component" value="Unassembled WGS sequence"/>
</dbReference>
<evidence type="ECO:0000313" key="2">
    <source>
        <dbReference type="Proteomes" id="UP000217838"/>
    </source>
</evidence>
<organism evidence="1 2">
    <name type="scientific">Aerophobetes bacterium</name>
    <dbReference type="NCBI Taxonomy" id="2030807"/>
    <lineage>
        <taxon>Bacteria</taxon>
        <taxon>Candidatus Aerophobota</taxon>
    </lineage>
</organism>
<accession>A0A2A4YN33</accession>
<evidence type="ECO:0000313" key="1">
    <source>
        <dbReference type="EMBL" id="PCI95727.1"/>
    </source>
</evidence>
<reference evidence="2" key="1">
    <citation type="submission" date="2017-08" db="EMBL/GenBank/DDBJ databases">
        <title>A dynamic microbial community with high functional redundancy inhabits the cold, oxic subseafloor aquifer.</title>
        <authorList>
            <person name="Tully B.J."/>
            <person name="Wheat C.G."/>
            <person name="Glazer B.T."/>
            <person name="Huber J.A."/>
        </authorList>
    </citation>
    <scope>NUCLEOTIDE SEQUENCE [LARGE SCALE GENOMIC DNA]</scope>
</reference>
<comment type="caution">
    <text evidence="1">The sequence shown here is derived from an EMBL/GenBank/DDBJ whole genome shotgun (WGS) entry which is preliminary data.</text>
</comment>
<gene>
    <name evidence="1" type="ORF">COB11_01380</name>
</gene>
<protein>
    <submittedName>
        <fullName evidence="1">Uncharacterized protein</fullName>
    </submittedName>
</protein>
<sequence length="158" mass="17921">MSTEINLDDTRIISAFINNDFQTAEINSARLELELDEYSYYPFVSTCTSFVRGIHAITQITAGIAKGIFSVITDLFAKHRYGLGVVRGFSFALHGYLNLVRATYEYAPISGNIWMLIHDTALPRMKYSVEYQFNITAGNQIRKSFENIQSVIHPKLGR</sequence>
<name>A0A2A4YN33_UNCAE</name>
<proteinExistence type="predicted"/>
<dbReference type="EMBL" id="NVUU01000010">
    <property type="protein sequence ID" value="PCI95727.1"/>
    <property type="molecule type" value="Genomic_DNA"/>
</dbReference>